<dbReference type="AlphaFoldDB" id="C1G2W7"/>
<dbReference type="Proteomes" id="UP000001628">
    <property type="component" value="Unassembled WGS sequence"/>
</dbReference>
<dbReference type="InParanoid" id="C1G2W7"/>
<name>C1G2W7_PARBD</name>
<dbReference type="OrthoDB" id="2099887at2759"/>
<reference evidence="1 2" key="1">
    <citation type="journal article" date="2011" name="PLoS Genet.">
        <title>Comparative genomic analysis of human fungal pathogens causing paracoccidioidomycosis.</title>
        <authorList>
            <person name="Desjardins C.A."/>
            <person name="Champion M.D."/>
            <person name="Holder J.W."/>
            <person name="Muszewska A."/>
            <person name="Goldberg J."/>
            <person name="Bailao A.M."/>
            <person name="Brigido M.M."/>
            <person name="Ferreira M.E."/>
            <person name="Garcia A.M."/>
            <person name="Grynberg M."/>
            <person name="Gujja S."/>
            <person name="Heiman D.I."/>
            <person name="Henn M.R."/>
            <person name="Kodira C.D."/>
            <person name="Leon-Narvaez H."/>
            <person name="Longo L.V."/>
            <person name="Ma L.J."/>
            <person name="Malavazi I."/>
            <person name="Matsuo A.L."/>
            <person name="Morais F.V."/>
            <person name="Pereira M."/>
            <person name="Rodriguez-Brito S."/>
            <person name="Sakthikumar S."/>
            <person name="Salem-Izacc S.M."/>
            <person name="Sykes S.M."/>
            <person name="Teixeira M.M."/>
            <person name="Vallejo M.C."/>
            <person name="Walter M.E."/>
            <person name="Yandava C."/>
            <person name="Young S."/>
            <person name="Zeng Q."/>
            <person name="Zucker J."/>
            <person name="Felipe M.S."/>
            <person name="Goldman G.H."/>
            <person name="Haas B.J."/>
            <person name="McEwen J.G."/>
            <person name="Nino-Vega G."/>
            <person name="Puccia R."/>
            <person name="San-Blas G."/>
            <person name="Soares C.M."/>
            <person name="Birren B.W."/>
            <person name="Cuomo C.A."/>
        </authorList>
    </citation>
    <scope>NUCLEOTIDE SEQUENCE [LARGE SCALE GENOMIC DNA]</scope>
    <source>
        <strain evidence="1 2">Pb18</strain>
    </source>
</reference>
<dbReference type="STRING" id="502780.C1G2W7"/>
<dbReference type="PANTHER" id="PTHR38787:SF1">
    <property type="entry name" value="REGULATORY P DOMAIN-CONTAINING PROTEIN"/>
    <property type="match status" value="1"/>
</dbReference>
<dbReference type="GO" id="GO:0005576">
    <property type="term" value="C:extracellular region"/>
    <property type="evidence" value="ECO:0007669"/>
    <property type="project" value="TreeGrafter"/>
</dbReference>
<gene>
    <name evidence="1" type="ORF">PADG_01283</name>
</gene>
<dbReference type="EMBL" id="KN275958">
    <property type="protein sequence ID" value="EEH45133.2"/>
    <property type="molecule type" value="Genomic_DNA"/>
</dbReference>
<proteinExistence type="predicted"/>
<organism evidence="1 2">
    <name type="scientific">Paracoccidioides brasiliensis (strain Pb18)</name>
    <dbReference type="NCBI Taxonomy" id="502780"/>
    <lineage>
        <taxon>Eukaryota</taxon>
        <taxon>Fungi</taxon>
        <taxon>Dikarya</taxon>
        <taxon>Ascomycota</taxon>
        <taxon>Pezizomycotina</taxon>
        <taxon>Eurotiomycetes</taxon>
        <taxon>Eurotiomycetidae</taxon>
        <taxon>Onygenales</taxon>
        <taxon>Ajellomycetaceae</taxon>
        <taxon>Paracoccidioides</taxon>
    </lineage>
</organism>
<accession>C1G2W7</accession>
<dbReference type="PANTHER" id="PTHR38787">
    <property type="entry name" value="REGULATORY P DOMAIN-CONTAINING PROTEIN"/>
    <property type="match status" value="1"/>
</dbReference>
<dbReference type="HOGENOM" id="CLU_1205108_0_0_1"/>
<protein>
    <submittedName>
        <fullName evidence="1">Uncharacterized protein</fullName>
    </submittedName>
</protein>
<dbReference type="GeneID" id="22580981"/>
<evidence type="ECO:0000313" key="2">
    <source>
        <dbReference type="Proteomes" id="UP000001628"/>
    </source>
</evidence>
<dbReference type="RefSeq" id="XP_010756850.1">
    <property type="nucleotide sequence ID" value="XM_010758548.1"/>
</dbReference>
<dbReference type="KEGG" id="pbn:PADG_01283"/>
<dbReference type="eggNOG" id="ENOG502QQSB">
    <property type="taxonomic scope" value="Eukaryota"/>
</dbReference>
<keyword evidence="2" id="KW-1185">Reference proteome</keyword>
<dbReference type="VEuPathDB" id="FungiDB:PADG_01283"/>
<evidence type="ECO:0000313" key="1">
    <source>
        <dbReference type="EMBL" id="EEH45133.2"/>
    </source>
</evidence>
<sequence length="230" mass="25996">MSGVETPPGGHLKNRELKYLGRLPTQTEPSPWHDMKVMMVRFTLDPKLQGDPVTFDIKKDLTAWFEGFGSSHNIVAHEETNMIYAVGTGRNTLCAGGLFMIDVSNPAKSTFPGCVNEDGYVHGARCVIYKGHTHKQYRNLEICFNFNEDTVDVTDMSQVRPDLHNPIPWRAAYMHQGWLADEKMEYLPLDDQLMKPTAPTAANQGTPHHLRRRPQKPRCATLHWLLSIAG</sequence>